<evidence type="ECO:0000256" key="7">
    <source>
        <dbReference type="SAM" id="Phobius"/>
    </source>
</evidence>
<dbReference type="InterPro" id="IPR002191">
    <property type="entry name" value="Bac_export_3"/>
</dbReference>
<dbReference type="InterPro" id="IPR006306">
    <property type="entry name" value="T3SS_HrpO"/>
</dbReference>
<dbReference type="Pfam" id="PF01313">
    <property type="entry name" value="Bac_export_3"/>
    <property type="match status" value="1"/>
</dbReference>
<protein>
    <submittedName>
        <fullName evidence="8">Type III secretion protein S</fullName>
    </submittedName>
</protein>
<dbReference type="OrthoDB" id="9806440at2"/>
<name>A0A1H2PIY0_9BURK</name>
<dbReference type="RefSeq" id="WP_091903719.1">
    <property type="nucleotide sequence ID" value="NZ_FNLO01000001.1"/>
</dbReference>
<keyword evidence="6 7" id="KW-0472">Membrane</keyword>
<dbReference type="Proteomes" id="UP000243719">
    <property type="component" value="Unassembled WGS sequence"/>
</dbReference>
<evidence type="ECO:0000256" key="2">
    <source>
        <dbReference type="ARBA" id="ARBA00006156"/>
    </source>
</evidence>
<comment type="similarity">
    <text evidence="2">Belongs to the FliQ/MopD/SpaQ family.</text>
</comment>
<evidence type="ECO:0000256" key="6">
    <source>
        <dbReference type="ARBA" id="ARBA00023136"/>
    </source>
</evidence>
<accession>A0A1H2PIY0</accession>
<sequence>MEELIYGSNKALLIALLLAALPVGVATLVGLLVGIVQTITQLQEASLPFGLKVIAVIGVLLFSADWLSARMLAFANEMFALALR</sequence>
<feature type="transmembrane region" description="Helical" evidence="7">
    <location>
        <begin position="12"/>
        <end position="37"/>
    </location>
</feature>
<reference evidence="9" key="1">
    <citation type="submission" date="2016-09" db="EMBL/GenBank/DDBJ databases">
        <authorList>
            <person name="Varghese N."/>
            <person name="Submissions S."/>
        </authorList>
    </citation>
    <scope>NUCLEOTIDE SEQUENCE [LARGE SCALE GENOMIC DNA]</scope>
    <source>
        <strain evidence="9">JS23</strain>
    </source>
</reference>
<keyword evidence="5 7" id="KW-1133">Transmembrane helix</keyword>
<evidence type="ECO:0000313" key="8">
    <source>
        <dbReference type="EMBL" id="SDV46285.1"/>
    </source>
</evidence>
<dbReference type="NCBIfam" id="TIGR01403">
    <property type="entry name" value="fliQ_rel_III"/>
    <property type="match status" value="1"/>
</dbReference>
<dbReference type="PANTHER" id="PTHR34040:SF2">
    <property type="entry name" value="FLAGELLAR BIOSYNTHETIC PROTEIN FLIQ"/>
    <property type="match status" value="1"/>
</dbReference>
<proteinExistence type="inferred from homology"/>
<organism evidence="8 9">
    <name type="scientific">Chitinasiproducens palmae</name>
    <dbReference type="NCBI Taxonomy" id="1770053"/>
    <lineage>
        <taxon>Bacteria</taxon>
        <taxon>Pseudomonadati</taxon>
        <taxon>Pseudomonadota</taxon>
        <taxon>Betaproteobacteria</taxon>
        <taxon>Burkholderiales</taxon>
        <taxon>Burkholderiaceae</taxon>
        <taxon>Chitinasiproducens</taxon>
    </lineage>
</organism>
<keyword evidence="4 7" id="KW-0812">Transmembrane</keyword>
<comment type="subcellular location">
    <subcellularLocation>
        <location evidence="1">Cell membrane</location>
        <topology evidence="1">Multi-pass membrane protein</topology>
    </subcellularLocation>
</comment>
<keyword evidence="9" id="KW-1185">Reference proteome</keyword>
<evidence type="ECO:0000313" key="9">
    <source>
        <dbReference type="Proteomes" id="UP000243719"/>
    </source>
</evidence>
<dbReference type="STRING" id="1770053.SAMN05216551_101224"/>
<feature type="transmembrane region" description="Helical" evidence="7">
    <location>
        <begin position="49"/>
        <end position="68"/>
    </location>
</feature>
<dbReference type="GO" id="GO:0009306">
    <property type="term" value="P:protein secretion"/>
    <property type="evidence" value="ECO:0007669"/>
    <property type="project" value="InterPro"/>
</dbReference>
<dbReference type="EMBL" id="FNLO01000001">
    <property type="protein sequence ID" value="SDV46285.1"/>
    <property type="molecule type" value="Genomic_DNA"/>
</dbReference>
<gene>
    <name evidence="8" type="ORF">SAMN05216551_101224</name>
</gene>
<evidence type="ECO:0000256" key="4">
    <source>
        <dbReference type="ARBA" id="ARBA00022692"/>
    </source>
</evidence>
<dbReference type="GO" id="GO:0005886">
    <property type="term" value="C:plasma membrane"/>
    <property type="evidence" value="ECO:0007669"/>
    <property type="project" value="UniProtKB-SubCell"/>
</dbReference>
<dbReference type="PANTHER" id="PTHR34040">
    <property type="entry name" value="FLAGELLAR BIOSYNTHETIC PROTEIN FLIQ"/>
    <property type="match status" value="1"/>
</dbReference>
<evidence type="ECO:0000256" key="1">
    <source>
        <dbReference type="ARBA" id="ARBA00004651"/>
    </source>
</evidence>
<evidence type="ECO:0000256" key="5">
    <source>
        <dbReference type="ARBA" id="ARBA00022989"/>
    </source>
</evidence>
<dbReference type="AlphaFoldDB" id="A0A1H2PIY0"/>
<evidence type="ECO:0000256" key="3">
    <source>
        <dbReference type="ARBA" id="ARBA00022475"/>
    </source>
</evidence>
<dbReference type="PRINTS" id="PR00952">
    <property type="entry name" value="TYPE3IMQPROT"/>
</dbReference>
<keyword evidence="3" id="KW-1003">Cell membrane</keyword>